<dbReference type="Gene3D" id="3.40.630.30">
    <property type="match status" value="1"/>
</dbReference>
<dbReference type="PANTHER" id="PTHR42793:SF1">
    <property type="entry name" value="PEPTIDYL-LYSINE N-ACETYLTRANSFERASE PATZ"/>
    <property type="match status" value="1"/>
</dbReference>
<keyword evidence="3" id="KW-1185">Reference proteome</keyword>
<dbReference type="PROSITE" id="PS51186">
    <property type="entry name" value="GNAT"/>
    <property type="match status" value="1"/>
</dbReference>
<sequence length="881" mass="90716">MSAVDCLTTDGRIVRLRTIRPQDAPALLALHQRLSPASRYLRFFSAGTALDGEVRRLTRPSGPDHVHLLVEERDSVLAAGSYERIDAARADFALVVDDDHHGEGLGTLLLEHLAAAARRAGITELVGDVLPHNAAMLQVGGDLAPGVARRLEADAGTLQIRVPTLPDEAALAAVGLRDRTAAHHSLRPLLTPASVAVIGAGRRPGGIGREVLAALRAGGYTGALHVVDPNAAEVCGIAARPSMAAIGDAVDLAVIAVPAAAVPEVVRQCGAAGVRAAVILTAGIEPATQAALVRQARRHGMRILGPNCLGVVNTDPAVRLTATFAPAPPVPGGLAVASQSGAIGVAILDAAAGCGIGISSFVSLGNKADISSNDLLSYWADDPATRAVALYVESFGNPRRFAWIARALASRKPVLAVKSGRSEGGRRAGASHTAAVAAPETAVAALFEQAGVIRTDTLGELLDTARVLADQPLPTGNRLAVVGNAGGLNVLAADAAPAAGLIVPTLTLPDRTPAAVNPIDLGAEATAETVREAIRVVARSGEVDLLVVTFVSTRTNDTPATIAAIAAAADDCPHLPVAVVVVGAPGVPSTLGVRKVPVFDLPEPAVLAMGRAARYAAWRREPVGNRPALHDVDHGAARGIVRRALATGGGWQPADVARSLLTCYRVPVVETRIATDADEALRDAEVISYPVALKAAAPDLVHKSDIGAVRLGLADEAAVRAAYRAIGVAIGTERPAVTVQPMADPGVEMVAGVVHDPLFGSLLMLGLGGVYTDLLGDRTLRLLPLTDRDAAAMRGGLRAAPLLTGYRGAAPADTSALEDLLLRLGRLAEDFPEIAELDLNPVLVGPRGCTAVDVKLRLAPVGAEPDPYLRHLATTHGRHSS</sequence>
<dbReference type="Gene3D" id="3.40.50.261">
    <property type="entry name" value="Succinyl-CoA synthetase domains"/>
    <property type="match status" value="2"/>
</dbReference>
<dbReference type="Gene3D" id="3.30.1490.20">
    <property type="entry name" value="ATP-grasp fold, A domain"/>
    <property type="match status" value="1"/>
</dbReference>
<dbReference type="InterPro" id="IPR003781">
    <property type="entry name" value="CoA-bd"/>
</dbReference>
<dbReference type="EMBL" id="BAAAQD010000015">
    <property type="protein sequence ID" value="GAA1538895.1"/>
    <property type="molecule type" value="Genomic_DNA"/>
</dbReference>
<dbReference type="InterPro" id="IPR032875">
    <property type="entry name" value="Succ_CoA_lig_flav_dom"/>
</dbReference>
<gene>
    <name evidence="2" type="ORF">GCM10009827_067620</name>
</gene>
<dbReference type="InterPro" id="IPR000182">
    <property type="entry name" value="GNAT_dom"/>
</dbReference>
<dbReference type="RefSeq" id="WP_344506378.1">
    <property type="nucleotide sequence ID" value="NZ_BAAAQD010000015.1"/>
</dbReference>
<name>A0ABP4M6X8_9ACTN</name>
<dbReference type="InterPro" id="IPR016102">
    <property type="entry name" value="Succinyl-CoA_synth-like"/>
</dbReference>
<comment type="caution">
    <text evidence="2">The sequence shown here is derived from an EMBL/GenBank/DDBJ whole genome shotgun (WGS) entry which is preliminary data.</text>
</comment>
<evidence type="ECO:0000313" key="2">
    <source>
        <dbReference type="EMBL" id="GAA1538895.1"/>
    </source>
</evidence>
<dbReference type="SUPFAM" id="SSF56059">
    <property type="entry name" value="Glutathione synthetase ATP-binding domain-like"/>
    <property type="match status" value="1"/>
</dbReference>
<dbReference type="Pfam" id="PF13380">
    <property type="entry name" value="CoA_binding_2"/>
    <property type="match status" value="1"/>
</dbReference>
<dbReference type="InterPro" id="IPR036291">
    <property type="entry name" value="NAD(P)-bd_dom_sf"/>
</dbReference>
<dbReference type="SUPFAM" id="SSF52210">
    <property type="entry name" value="Succinyl-CoA synthetase domains"/>
    <property type="match status" value="2"/>
</dbReference>
<dbReference type="SUPFAM" id="SSF51735">
    <property type="entry name" value="NAD(P)-binding Rossmann-fold domains"/>
    <property type="match status" value="1"/>
</dbReference>
<dbReference type="PANTHER" id="PTHR42793">
    <property type="entry name" value="COA BINDING DOMAIN CONTAINING PROTEIN"/>
    <property type="match status" value="1"/>
</dbReference>
<keyword evidence="2" id="KW-0436">Ligase</keyword>
<protein>
    <submittedName>
        <fullName evidence="2">Bifunctional GNAT family N-acetyltransferase/acetate--CoA ligase family protein</fullName>
    </submittedName>
</protein>
<reference evidence="3" key="1">
    <citation type="journal article" date="2019" name="Int. J. Syst. Evol. Microbiol.">
        <title>The Global Catalogue of Microorganisms (GCM) 10K type strain sequencing project: providing services to taxonomists for standard genome sequencing and annotation.</title>
        <authorList>
            <consortium name="The Broad Institute Genomics Platform"/>
            <consortium name="The Broad Institute Genome Sequencing Center for Infectious Disease"/>
            <person name="Wu L."/>
            <person name="Ma J."/>
        </authorList>
    </citation>
    <scope>NUCLEOTIDE SEQUENCE [LARGE SCALE GENOMIC DNA]</scope>
    <source>
        <strain evidence="3">JCM 15933</strain>
    </source>
</reference>
<dbReference type="Gene3D" id="3.30.470.20">
    <property type="entry name" value="ATP-grasp fold, B domain"/>
    <property type="match status" value="1"/>
</dbReference>
<dbReference type="Pfam" id="PF13607">
    <property type="entry name" value="Succ_CoA_lig"/>
    <property type="match status" value="1"/>
</dbReference>
<dbReference type="InterPro" id="IPR013815">
    <property type="entry name" value="ATP_grasp_subdomain_1"/>
</dbReference>
<dbReference type="InterPro" id="IPR016181">
    <property type="entry name" value="Acyl_CoA_acyltransferase"/>
</dbReference>
<evidence type="ECO:0000313" key="3">
    <source>
        <dbReference type="Proteomes" id="UP001501470"/>
    </source>
</evidence>
<dbReference type="Pfam" id="PF13549">
    <property type="entry name" value="ATP-grasp_5"/>
    <property type="match status" value="1"/>
</dbReference>
<feature type="domain" description="N-acetyltransferase" evidence="1">
    <location>
        <begin position="14"/>
        <end position="163"/>
    </location>
</feature>
<organism evidence="2 3">
    <name type="scientific">Dactylosporangium maewongense</name>
    <dbReference type="NCBI Taxonomy" id="634393"/>
    <lineage>
        <taxon>Bacteria</taxon>
        <taxon>Bacillati</taxon>
        <taxon>Actinomycetota</taxon>
        <taxon>Actinomycetes</taxon>
        <taxon>Micromonosporales</taxon>
        <taxon>Micromonosporaceae</taxon>
        <taxon>Dactylosporangium</taxon>
    </lineage>
</organism>
<dbReference type="GO" id="GO:0016874">
    <property type="term" value="F:ligase activity"/>
    <property type="evidence" value="ECO:0007669"/>
    <property type="project" value="UniProtKB-KW"/>
</dbReference>
<dbReference type="Proteomes" id="UP001501470">
    <property type="component" value="Unassembled WGS sequence"/>
</dbReference>
<dbReference type="Gene3D" id="3.40.50.720">
    <property type="entry name" value="NAD(P)-binding Rossmann-like Domain"/>
    <property type="match status" value="1"/>
</dbReference>
<proteinExistence type="predicted"/>
<accession>A0ABP4M6X8</accession>
<dbReference type="Pfam" id="PF00583">
    <property type="entry name" value="Acetyltransf_1"/>
    <property type="match status" value="1"/>
</dbReference>
<evidence type="ECO:0000259" key="1">
    <source>
        <dbReference type="PROSITE" id="PS51186"/>
    </source>
</evidence>
<dbReference type="SUPFAM" id="SSF55729">
    <property type="entry name" value="Acyl-CoA N-acyltransferases (Nat)"/>
    <property type="match status" value="1"/>
</dbReference>
<dbReference type="SMART" id="SM00881">
    <property type="entry name" value="CoA_binding"/>
    <property type="match status" value="1"/>
</dbReference>